<feature type="region of interest" description="Disordered" evidence="1">
    <location>
        <begin position="89"/>
        <end position="110"/>
    </location>
</feature>
<dbReference type="Gene3D" id="2.10.50.10">
    <property type="entry name" value="Tumor Necrosis Factor Receptor, subunit A, domain 2"/>
    <property type="match status" value="4"/>
</dbReference>
<organism evidence="3">
    <name type="scientific">Magallana gigas</name>
    <name type="common">Pacific oyster</name>
    <name type="synonym">Crassostrea gigas</name>
    <dbReference type="NCBI Taxonomy" id="29159"/>
    <lineage>
        <taxon>Eukaryota</taxon>
        <taxon>Metazoa</taxon>
        <taxon>Spiralia</taxon>
        <taxon>Lophotrochozoa</taxon>
        <taxon>Mollusca</taxon>
        <taxon>Bivalvia</taxon>
        <taxon>Autobranchia</taxon>
        <taxon>Pteriomorphia</taxon>
        <taxon>Ostreida</taxon>
        <taxon>Ostreoidea</taxon>
        <taxon>Ostreidae</taxon>
        <taxon>Magallana</taxon>
    </lineage>
</organism>
<dbReference type="AlphaFoldDB" id="K1R124"/>
<dbReference type="GO" id="GO:0007165">
    <property type="term" value="P:signal transduction"/>
    <property type="evidence" value="ECO:0007669"/>
    <property type="project" value="TreeGrafter"/>
</dbReference>
<dbReference type="PANTHER" id="PTHR24046">
    <property type="entry name" value="SIGNAL PEPTIDE, CUB AND EGF-LIKE DOMAIN-CONTAINING"/>
    <property type="match status" value="1"/>
</dbReference>
<dbReference type="GO" id="GO:0005615">
    <property type="term" value="C:extracellular space"/>
    <property type="evidence" value="ECO:0007669"/>
    <property type="project" value="TreeGrafter"/>
</dbReference>
<feature type="domain" description="Tyrosine-protein kinase ephrin type A/B receptor-like" evidence="2">
    <location>
        <begin position="422"/>
        <end position="470"/>
    </location>
</feature>
<dbReference type="InParanoid" id="K1R124"/>
<feature type="compositionally biased region" description="Polar residues" evidence="1">
    <location>
        <begin position="97"/>
        <end position="110"/>
    </location>
</feature>
<evidence type="ECO:0000313" key="3">
    <source>
        <dbReference type="EMBL" id="EKC27446.1"/>
    </source>
</evidence>
<dbReference type="PANTHER" id="PTHR24046:SF5">
    <property type="entry name" value="EGF-LIKE DOMAIN-CONTAINING PROTEIN"/>
    <property type="match status" value="1"/>
</dbReference>
<dbReference type="EMBL" id="JH817025">
    <property type="protein sequence ID" value="EKC27446.1"/>
    <property type="molecule type" value="Genomic_DNA"/>
</dbReference>
<dbReference type="HOGENOM" id="CLU_577778_0_0_1"/>
<name>K1R124_MAGGI</name>
<evidence type="ECO:0000256" key="1">
    <source>
        <dbReference type="SAM" id="MobiDB-lite"/>
    </source>
</evidence>
<sequence>MPKRALEGRYTKRRRPAKVPRNDDLSLQAEPVSDEPVTHAEPVSSDAINYDLLAVAILRQSKTLSQNKTNSSDTTMEILQPCVQNQDDTDAHAHSMARQQTTTSTVSDNQPQQNIVDLVSALLQQDGQDGSYCSFFFMKNITGSQIQYSVRMEKNEVCVCRNALKSSTCVDLSKAPNVLPHVHTTDSTYSTKYPTVTEQIPGDGIDNDGDGLVDEEYCGFLWEDDNISDIDLDGTMNEDCKGCKEGEELSPLFECKGCDYGKFREKASKIVFCQSCPKNQTTFDTRSNSSKDCVPICEEGTELNSMKETCEPCSIGFYKNVSANDISLNKTERFECKRCPGNLTTYSTKSTDISDCIEHCDSGQYLFQNNTCLPCEMKTYKNTSSQDVSLGEMLRWNCLHCKGQSTTISVGSKACIMPCSKGYQINRTSQKCEPCPLGFYKNVTGIHINCTQCPDNYTTRAPGKKSHNDCKKG</sequence>
<gene>
    <name evidence="3" type="ORF">CGI_10025438</name>
</gene>
<proteinExistence type="predicted"/>
<feature type="compositionally biased region" description="Basic and acidic residues" evidence="1">
    <location>
        <begin position="1"/>
        <end position="10"/>
    </location>
</feature>
<dbReference type="InterPro" id="IPR052071">
    <property type="entry name" value="SCUB_EGF-like_domain"/>
</dbReference>
<dbReference type="SMART" id="SM01411">
    <property type="entry name" value="Ephrin_rec_like"/>
    <property type="match status" value="4"/>
</dbReference>
<protein>
    <submittedName>
        <fullName evidence="3">Sushi, von Willebrand factor type A, EGF and pentraxin domain-containing protein 1</fullName>
    </submittedName>
</protein>
<dbReference type="InterPro" id="IPR011641">
    <property type="entry name" value="Tyr-kin_ephrin_A/B_rcpt-like"/>
</dbReference>
<accession>K1R124</accession>
<feature type="region of interest" description="Disordered" evidence="1">
    <location>
        <begin position="1"/>
        <end position="41"/>
    </location>
</feature>
<feature type="domain" description="Tyrosine-protein kinase ephrin type A/B receptor-like" evidence="2">
    <location>
        <begin position="253"/>
        <end position="293"/>
    </location>
</feature>
<reference evidence="3" key="1">
    <citation type="journal article" date="2012" name="Nature">
        <title>The oyster genome reveals stress adaptation and complexity of shell formation.</title>
        <authorList>
            <person name="Zhang G."/>
            <person name="Fang X."/>
            <person name="Guo X."/>
            <person name="Li L."/>
            <person name="Luo R."/>
            <person name="Xu F."/>
            <person name="Yang P."/>
            <person name="Zhang L."/>
            <person name="Wang X."/>
            <person name="Qi H."/>
            <person name="Xiong Z."/>
            <person name="Que H."/>
            <person name="Xie Y."/>
            <person name="Holland P.W."/>
            <person name="Paps J."/>
            <person name="Zhu Y."/>
            <person name="Wu F."/>
            <person name="Chen Y."/>
            <person name="Wang J."/>
            <person name="Peng C."/>
            <person name="Meng J."/>
            <person name="Yang L."/>
            <person name="Liu J."/>
            <person name="Wen B."/>
            <person name="Zhang N."/>
            <person name="Huang Z."/>
            <person name="Zhu Q."/>
            <person name="Feng Y."/>
            <person name="Mount A."/>
            <person name="Hedgecock D."/>
            <person name="Xu Z."/>
            <person name="Liu Y."/>
            <person name="Domazet-Loso T."/>
            <person name="Du Y."/>
            <person name="Sun X."/>
            <person name="Zhang S."/>
            <person name="Liu B."/>
            <person name="Cheng P."/>
            <person name="Jiang X."/>
            <person name="Li J."/>
            <person name="Fan D."/>
            <person name="Wang W."/>
            <person name="Fu W."/>
            <person name="Wang T."/>
            <person name="Wang B."/>
            <person name="Zhang J."/>
            <person name="Peng Z."/>
            <person name="Li Y."/>
            <person name="Li N."/>
            <person name="Wang J."/>
            <person name="Chen M."/>
            <person name="He Y."/>
            <person name="Tan F."/>
            <person name="Song X."/>
            <person name="Zheng Q."/>
            <person name="Huang R."/>
            <person name="Yang H."/>
            <person name="Du X."/>
            <person name="Chen L."/>
            <person name="Yang M."/>
            <person name="Gaffney P.M."/>
            <person name="Wang S."/>
            <person name="Luo L."/>
            <person name="She Z."/>
            <person name="Ming Y."/>
            <person name="Huang W."/>
            <person name="Zhang S."/>
            <person name="Huang B."/>
            <person name="Zhang Y."/>
            <person name="Qu T."/>
            <person name="Ni P."/>
            <person name="Miao G."/>
            <person name="Wang J."/>
            <person name="Wang Q."/>
            <person name="Steinberg C.E."/>
            <person name="Wang H."/>
            <person name="Li N."/>
            <person name="Qian L."/>
            <person name="Zhang G."/>
            <person name="Li Y."/>
            <person name="Yang H."/>
            <person name="Liu X."/>
            <person name="Wang J."/>
            <person name="Yin Y."/>
            <person name="Wang J."/>
        </authorList>
    </citation>
    <scope>NUCLEOTIDE SEQUENCE [LARGE SCALE GENOMIC DNA]</scope>
    <source>
        <strain evidence="3">05x7-T-G4-1.051#20</strain>
    </source>
</reference>
<dbReference type="InterPro" id="IPR009030">
    <property type="entry name" value="Growth_fac_rcpt_cys_sf"/>
</dbReference>
<evidence type="ECO:0000259" key="2">
    <source>
        <dbReference type="Pfam" id="PF07699"/>
    </source>
</evidence>
<feature type="domain" description="Tyrosine-protein kinase ephrin type A/B receptor-like" evidence="2">
    <location>
        <begin position="300"/>
        <end position="356"/>
    </location>
</feature>
<dbReference type="GO" id="GO:0009986">
    <property type="term" value="C:cell surface"/>
    <property type="evidence" value="ECO:0007669"/>
    <property type="project" value="TreeGrafter"/>
</dbReference>
<dbReference type="Pfam" id="PF07699">
    <property type="entry name" value="Ephrin_rec_like"/>
    <property type="match status" value="3"/>
</dbReference>
<dbReference type="SUPFAM" id="SSF57184">
    <property type="entry name" value="Growth factor receptor domain"/>
    <property type="match status" value="2"/>
</dbReference>